<sequence>MIVLTFAYSCIGLECGGTLSRERGPLQGPAATHGQDEGGEDDVHGGDPVRRVLAADPHLQPAHLLQPQPGDAGDGLAVHALHHRFLHLPLISMANSLRTPSSTAS</sequence>
<dbReference type="AlphaFoldDB" id="A0AAV4SUN4"/>
<keyword evidence="3" id="KW-1185">Reference proteome</keyword>
<proteinExistence type="predicted"/>
<evidence type="ECO:0000313" key="2">
    <source>
        <dbReference type="EMBL" id="GIY36185.1"/>
    </source>
</evidence>
<organism evidence="2 3">
    <name type="scientific">Caerostris extrusa</name>
    <name type="common">Bark spider</name>
    <name type="synonym">Caerostris bankana</name>
    <dbReference type="NCBI Taxonomy" id="172846"/>
    <lineage>
        <taxon>Eukaryota</taxon>
        <taxon>Metazoa</taxon>
        <taxon>Ecdysozoa</taxon>
        <taxon>Arthropoda</taxon>
        <taxon>Chelicerata</taxon>
        <taxon>Arachnida</taxon>
        <taxon>Araneae</taxon>
        <taxon>Araneomorphae</taxon>
        <taxon>Entelegynae</taxon>
        <taxon>Araneoidea</taxon>
        <taxon>Araneidae</taxon>
        <taxon>Caerostris</taxon>
    </lineage>
</organism>
<dbReference type="EMBL" id="BPLR01010019">
    <property type="protein sequence ID" value="GIY36185.1"/>
    <property type="molecule type" value="Genomic_DNA"/>
</dbReference>
<protein>
    <submittedName>
        <fullName evidence="2">Uncharacterized protein</fullName>
    </submittedName>
</protein>
<feature type="region of interest" description="Disordered" evidence="1">
    <location>
        <begin position="21"/>
        <end position="48"/>
    </location>
</feature>
<dbReference type="Proteomes" id="UP001054945">
    <property type="component" value="Unassembled WGS sequence"/>
</dbReference>
<accession>A0AAV4SUN4</accession>
<evidence type="ECO:0000256" key="1">
    <source>
        <dbReference type="SAM" id="MobiDB-lite"/>
    </source>
</evidence>
<name>A0AAV4SUN4_CAEEX</name>
<evidence type="ECO:0000313" key="3">
    <source>
        <dbReference type="Proteomes" id="UP001054945"/>
    </source>
</evidence>
<comment type="caution">
    <text evidence="2">The sequence shown here is derived from an EMBL/GenBank/DDBJ whole genome shotgun (WGS) entry which is preliminary data.</text>
</comment>
<reference evidence="2 3" key="1">
    <citation type="submission" date="2021-06" db="EMBL/GenBank/DDBJ databases">
        <title>Caerostris extrusa draft genome.</title>
        <authorList>
            <person name="Kono N."/>
            <person name="Arakawa K."/>
        </authorList>
    </citation>
    <scope>NUCLEOTIDE SEQUENCE [LARGE SCALE GENOMIC DNA]</scope>
</reference>
<gene>
    <name evidence="2" type="ORF">CEXT_273081</name>
</gene>